<dbReference type="GO" id="GO:0016757">
    <property type="term" value="F:glycosyltransferase activity"/>
    <property type="evidence" value="ECO:0007669"/>
    <property type="project" value="UniProtKB-KW"/>
</dbReference>
<dbReference type="RefSeq" id="WP_279926039.1">
    <property type="nucleotide sequence ID" value="NZ_JARWBG010000002.1"/>
</dbReference>
<dbReference type="Gene3D" id="3.40.50.2000">
    <property type="entry name" value="Glycogen Phosphorylase B"/>
    <property type="match status" value="1"/>
</dbReference>
<accession>A0ABT6HHH5</accession>
<dbReference type="CDD" id="cd03801">
    <property type="entry name" value="GT4_PimA-like"/>
    <property type="match status" value="1"/>
</dbReference>
<protein>
    <recommendedName>
        <fullName evidence="1">D-inositol 3-phosphate glycosyltransferase</fullName>
    </recommendedName>
</protein>
<dbReference type="PANTHER" id="PTHR12526:SF629">
    <property type="entry name" value="TEICHURONIC ACID BIOSYNTHESIS GLYCOSYLTRANSFERASE TUAH-RELATED"/>
    <property type="match status" value="1"/>
</dbReference>
<comment type="caution">
    <text evidence="4">The sequence shown here is derived from an EMBL/GenBank/DDBJ whole genome shotgun (WGS) entry which is preliminary data.</text>
</comment>
<keyword evidence="3 4" id="KW-0808">Transferase</keyword>
<evidence type="ECO:0000313" key="4">
    <source>
        <dbReference type="EMBL" id="MDH2387752.1"/>
    </source>
</evidence>
<evidence type="ECO:0000313" key="5">
    <source>
        <dbReference type="Proteomes" id="UP001223144"/>
    </source>
</evidence>
<sequence length="376" mass="41688">MQVARKGPTAFLSLGRKGDAENRIFHTNIWFAGSNARYESLLPRLRRIDNYLLSCADNRYVRGVQFRALHMTSGVHNTYLFGRAARTYRYGFITNVQHIAHARFPVVVDMDDPLFTTEEISLLGSQRVAAIVVTNESAADHYRELGIRAPIRVIGQGASTLDVDARLARQLRQRRAPGELTVGYVAAWHQTAEEAGAGTAYDVDHLVDEVWPAVVRACPRARLWLVGGIGAGLRRKLDGRDDIEIVGRVPQHQVPTYLDAFDAAVYPRRIQHRRAAVKLSEYISAGVPVIGYRCVPTDLVTRTGAGVVVDTTEEFVRRLTHVLRSPALRAQLADNARAAASLVDWNVLARGYAELLDEFLPSTPGPRGSRPRPIPA</sequence>
<dbReference type="Proteomes" id="UP001223144">
    <property type="component" value="Unassembled WGS sequence"/>
</dbReference>
<evidence type="ECO:0000256" key="3">
    <source>
        <dbReference type="ARBA" id="ARBA00022679"/>
    </source>
</evidence>
<name>A0ABT6HHH5_9ACTN</name>
<dbReference type="SUPFAM" id="SSF53756">
    <property type="entry name" value="UDP-Glycosyltransferase/glycogen phosphorylase"/>
    <property type="match status" value="1"/>
</dbReference>
<dbReference type="Pfam" id="PF13692">
    <property type="entry name" value="Glyco_trans_1_4"/>
    <property type="match status" value="1"/>
</dbReference>
<proteinExistence type="predicted"/>
<organism evidence="4 5">
    <name type="scientific">Streptomyces chengmaiensis</name>
    <dbReference type="NCBI Taxonomy" id="3040919"/>
    <lineage>
        <taxon>Bacteria</taxon>
        <taxon>Bacillati</taxon>
        <taxon>Actinomycetota</taxon>
        <taxon>Actinomycetes</taxon>
        <taxon>Kitasatosporales</taxon>
        <taxon>Streptomycetaceae</taxon>
        <taxon>Streptomyces</taxon>
    </lineage>
</organism>
<dbReference type="EMBL" id="JARWBG010000002">
    <property type="protein sequence ID" value="MDH2387752.1"/>
    <property type="molecule type" value="Genomic_DNA"/>
</dbReference>
<evidence type="ECO:0000256" key="2">
    <source>
        <dbReference type="ARBA" id="ARBA00022676"/>
    </source>
</evidence>
<gene>
    <name evidence="4" type="ORF">QCN29_02900</name>
</gene>
<evidence type="ECO:0000256" key="1">
    <source>
        <dbReference type="ARBA" id="ARBA00021292"/>
    </source>
</evidence>
<keyword evidence="2 4" id="KW-0328">Glycosyltransferase</keyword>
<dbReference type="PANTHER" id="PTHR12526">
    <property type="entry name" value="GLYCOSYLTRANSFERASE"/>
    <property type="match status" value="1"/>
</dbReference>
<keyword evidence="5" id="KW-1185">Reference proteome</keyword>
<reference evidence="4 5" key="1">
    <citation type="submission" date="2023-04" db="EMBL/GenBank/DDBJ databases">
        <title>Streptomyces chengmaiensis sp. nov. isolated from the stem of mangrove plant in Hainan.</title>
        <authorList>
            <person name="Huang X."/>
            <person name="Zhou S."/>
            <person name="Chu X."/>
            <person name="Xie Y."/>
            <person name="Lin Y."/>
        </authorList>
    </citation>
    <scope>NUCLEOTIDE SEQUENCE [LARGE SCALE GENOMIC DNA]</scope>
    <source>
        <strain evidence="4 5">HNM0663</strain>
    </source>
</reference>